<accession>A0AA35SIU5</accession>
<dbReference type="InterPro" id="IPR023606">
    <property type="entry name" value="CoA-Trfase_III_dom_1_sf"/>
</dbReference>
<sequence>MAHAAYDEAKKRELLGFALMPNVYMPVQDGYVVIMAVLDGIGQLDAGCERPDWPTWRCLSTARDRARNWDALEPLMLEWTMSHTGEEIARLAQERGVPCFPAYTVGQMMESPHVAERGFLQEFASPGKKSFKLPGHPIRMSATPWRSFRPAPRLGQHTVEVLQDWLGWSESEARSLFDAFGEQASARAVRESKV</sequence>
<dbReference type="EMBL" id="CASHTH010002478">
    <property type="protein sequence ID" value="CAI8030404.1"/>
    <property type="molecule type" value="Genomic_DNA"/>
</dbReference>
<dbReference type="GO" id="GO:0008410">
    <property type="term" value="F:CoA-transferase activity"/>
    <property type="evidence" value="ECO:0007669"/>
    <property type="project" value="TreeGrafter"/>
</dbReference>
<evidence type="ECO:0000313" key="4">
    <source>
        <dbReference type="Proteomes" id="UP001174909"/>
    </source>
</evidence>
<dbReference type="InterPro" id="IPR003673">
    <property type="entry name" value="CoA-Trfase_fam_III"/>
</dbReference>
<name>A0AA35SIU5_GEOBA</name>
<proteinExistence type="inferred from homology"/>
<dbReference type="PANTHER" id="PTHR48207:SF3">
    <property type="entry name" value="SUCCINATE--HYDROXYMETHYLGLUTARATE COA-TRANSFERASE"/>
    <property type="match status" value="1"/>
</dbReference>
<dbReference type="PANTHER" id="PTHR48207">
    <property type="entry name" value="SUCCINATE--HYDROXYMETHYLGLUTARATE COA-TRANSFERASE"/>
    <property type="match status" value="1"/>
</dbReference>
<comment type="similarity">
    <text evidence="1">Belongs to the CoA-transferase III family.</text>
</comment>
<dbReference type="InterPro" id="IPR050483">
    <property type="entry name" value="CoA-transferase_III_domain"/>
</dbReference>
<dbReference type="Proteomes" id="UP001174909">
    <property type="component" value="Unassembled WGS sequence"/>
</dbReference>
<evidence type="ECO:0000256" key="2">
    <source>
        <dbReference type="ARBA" id="ARBA00022679"/>
    </source>
</evidence>
<protein>
    <submittedName>
        <fullName evidence="3">Formyl-CoA:oxalate CoA-transferase</fullName>
    </submittedName>
</protein>
<dbReference type="Gene3D" id="3.30.1540.10">
    <property type="entry name" value="formyl-coa transferase, domain 3"/>
    <property type="match status" value="1"/>
</dbReference>
<reference evidence="3" key="1">
    <citation type="submission" date="2023-03" db="EMBL/GenBank/DDBJ databases">
        <authorList>
            <person name="Steffen K."/>
            <person name="Cardenas P."/>
        </authorList>
    </citation>
    <scope>NUCLEOTIDE SEQUENCE</scope>
</reference>
<gene>
    <name evidence="3" type="ORF">GBAR_LOCUS17251</name>
</gene>
<keyword evidence="4" id="KW-1185">Reference proteome</keyword>
<dbReference type="SUPFAM" id="SSF89796">
    <property type="entry name" value="CoA-transferase family III (CaiB/BaiF)"/>
    <property type="match status" value="1"/>
</dbReference>
<dbReference type="Gene3D" id="3.40.50.10540">
    <property type="entry name" value="Crotonobetainyl-coa:carnitine coa-transferase, domain 1"/>
    <property type="match status" value="1"/>
</dbReference>
<keyword evidence="2" id="KW-0808">Transferase</keyword>
<dbReference type="Pfam" id="PF02515">
    <property type="entry name" value="CoA_transf_3"/>
    <property type="match status" value="1"/>
</dbReference>
<dbReference type="AlphaFoldDB" id="A0AA35SIU5"/>
<evidence type="ECO:0000313" key="3">
    <source>
        <dbReference type="EMBL" id="CAI8030404.1"/>
    </source>
</evidence>
<dbReference type="InterPro" id="IPR044855">
    <property type="entry name" value="CoA-Trfase_III_dom3_sf"/>
</dbReference>
<comment type="caution">
    <text evidence="3">The sequence shown here is derived from an EMBL/GenBank/DDBJ whole genome shotgun (WGS) entry which is preliminary data.</text>
</comment>
<organism evidence="3 4">
    <name type="scientific">Geodia barretti</name>
    <name type="common">Barrett's horny sponge</name>
    <dbReference type="NCBI Taxonomy" id="519541"/>
    <lineage>
        <taxon>Eukaryota</taxon>
        <taxon>Metazoa</taxon>
        <taxon>Porifera</taxon>
        <taxon>Demospongiae</taxon>
        <taxon>Heteroscleromorpha</taxon>
        <taxon>Tetractinellida</taxon>
        <taxon>Astrophorina</taxon>
        <taxon>Geodiidae</taxon>
        <taxon>Geodia</taxon>
    </lineage>
</organism>
<evidence type="ECO:0000256" key="1">
    <source>
        <dbReference type="ARBA" id="ARBA00008383"/>
    </source>
</evidence>